<evidence type="ECO:0000256" key="2">
    <source>
        <dbReference type="ARBA" id="ARBA00074555"/>
    </source>
</evidence>
<comment type="similarity">
    <text evidence="1">To bacterial alkanal monooxygenase alpha and beta chains.</text>
</comment>
<proteinExistence type="predicted"/>
<organism evidence="4 5">
    <name type="scientific">Paraburkholderia rhizosphaerae</name>
    <dbReference type="NCBI Taxonomy" id="480658"/>
    <lineage>
        <taxon>Bacteria</taxon>
        <taxon>Pseudomonadati</taxon>
        <taxon>Pseudomonadota</taxon>
        <taxon>Betaproteobacteria</taxon>
        <taxon>Burkholderiales</taxon>
        <taxon>Burkholderiaceae</taxon>
        <taxon>Paraburkholderia</taxon>
    </lineage>
</organism>
<evidence type="ECO:0000313" key="5">
    <source>
        <dbReference type="Proteomes" id="UP000295509"/>
    </source>
</evidence>
<sequence length="358" mass="38965">MRLRTSFPHLTRPFVGPPPTAYRPIAMIPFSVLDLSPITAGSTATHAFHNTLDLAQHAERWGYRRFWLAEHHNMTGIASAATSVVIGYVAGGTQTIRVGSGGVMLPNHAPLVIAEQFGTLASLYPGRIDLGLGRAPGTDQTTARALRRDLQGSADSFPDDVVELQRYFAEPVAGQRVRAVPGAGLNVPLWLLGSSLFSAQLAAALGLPFAFASHFAPDHMLTALKLYRAQFRPSAALERPYAMVGVNLFAADTNDAARRLFTSLQQQFINLRRGTPGQLQPPVERVEASEFELASVAHSLAYSVIGDRDTVREQLKSIIEQTGADELMLTAQIYDHAARLRSFEIARQVRDELSADNA</sequence>
<dbReference type="GO" id="GO:0016705">
    <property type="term" value="F:oxidoreductase activity, acting on paired donors, with incorporation or reduction of molecular oxygen"/>
    <property type="evidence" value="ECO:0007669"/>
    <property type="project" value="InterPro"/>
</dbReference>
<dbReference type="FunFam" id="3.20.20.30:FF:000002">
    <property type="entry name" value="LLM class flavin-dependent oxidoreductase"/>
    <property type="match status" value="1"/>
</dbReference>
<dbReference type="PANTHER" id="PTHR30137">
    <property type="entry name" value="LUCIFERASE-LIKE MONOOXYGENASE"/>
    <property type="match status" value="1"/>
</dbReference>
<accession>A0A4R8LI85</accession>
<evidence type="ECO:0000259" key="3">
    <source>
        <dbReference type="Pfam" id="PF00296"/>
    </source>
</evidence>
<protein>
    <recommendedName>
        <fullName evidence="2">Luciferase-like monooxygenase</fullName>
    </recommendedName>
</protein>
<dbReference type="GO" id="GO:0005829">
    <property type="term" value="C:cytosol"/>
    <property type="evidence" value="ECO:0007669"/>
    <property type="project" value="TreeGrafter"/>
</dbReference>
<keyword evidence="5" id="KW-1185">Reference proteome</keyword>
<dbReference type="Proteomes" id="UP000295509">
    <property type="component" value="Unassembled WGS sequence"/>
</dbReference>
<dbReference type="PANTHER" id="PTHR30137:SF6">
    <property type="entry name" value="LUCIFERASE-LIKE MONOOXYGENASE"/>
    <property type="match status" value="1"/>
</dbReference>
<dbReference type="NCBIfam" id="TIGR03558">
    <property type="entry name" value="oxido_grp_1"/>
    <property type="match status" value="1"/>
</dbReference>
<comment type="caution">
    <text evidence="4">The sequence shown here is derived from an EMBL/GenBank/DDBJ whole genome shotgun (WGS) entry which is preliminary data.</text>
</comment>
<evidence type="ECO:0000256" key="1">
    <source>
        <dbReference type="ARBA" id="ARBA00007789"/>
    </source>
</evidence>
<dbReference type="EMBL" id="SORE01000019">
    <property type="protein sequence ID" value="TDY43009.1"/>
    <property type="molecule type" value="Genomic_DNA"/>
</dbReference>
<dbReference type="SUPFAM" id="SSF51679">
    <property type="entry name" value="Bacterial luciferase-like"/>
    <property type="match status" value="1"/>
</dbReference>
<dbReference type="AlphaFoldDB" id="A0A4R8LI85"/>
<gene>
    <name evidence="4" type="ORF">BX592_119127</name>
</gene>
<reference evidence="4 5" key="1">
    <citation type="submission" date="2019-03" db="EMBL/GenBank/DDBJ databases">
        <title>Genomic Encyclopedia of Type Strains, Phase III (KMG-III): the genomes of soil and plant-associated and newly described type strains.</title>
        <authorList>
            <person name="Whitman W."/>
        </authorList>
    </citation>
    <scope>NUCLEOTIDE SEQUENCE [LARGE SCALE GENOMIC DNA]</scope>
    <source>
        <strain evidence="4 5">LMG 29544</strain>
    </source>
</reference>
<name>A0A4R8LI85_9BURK</name>
<dbReference type="InterPro" id="IPR050766">
    <property type="entry name" value="Bact_Lucif_Oxidored"/>
</dbReference>
<dbReference type="InterPro" id="IPR019949">
    <property type="entry name" value="CmoO-like"/>
</dbReference>
<dbReference type="CDD" id="cd00347">
    <property type="entry name" value="Flavin_utilizing_monoxygenases"/>
    <property type="match status" value="1"/>
</dbReference>
<feature type="domain" description="Luciferase-like" evidence="3">
    <location>
        <begin position="29"/>
        <end position="325"/>
    </location>
</feature>
<dbReference type="Pfam" id="PF00296">
    <property type="entry name" value="Bac_luciferase"/>
    <property type="match status" value="1"/>
</dbReference>
<dbReference type="InterPro" id="IPR036661">
    <property type="entry name" value="Luciferase-like_sf"/>
</dbReference>
<evidence type="ECO:0000313" key="4">
    <source>
        <dbReference type="EMBL" id="TDY43009.1"/>
    </source>
</evidence>
<dbReference type="Gene3D" id="3.20.20.30">
    <property type="entry name" value="Luciferase-like domain"/>
    <property type="match status" value="1"/>
</dbReference>
<dbReference type="InterPro" id="IPR011251">
    <property type="entry name" value="Luciferase-like_dom"/>
</dbReference>